<feature type="transmembrane region" description="Helical" evidence="6">
    <location>
        <begin position="127"/>
        <end position="152"/>
    </location>
</feature>
<keyword evidence="5 6" id="KW-0472">Membrane</keyword>
<evidence type="ECO:0000313" key="8">
    <source>
        <dbReference type="Proteomes" id="UP000017836"/>
    </source>
</evidence>
<comment type="subcellular location">
    <subcellularLocation>
        <location evidence="1">Membrane</location>
        <topology evidence="1">Multi-pass membrane protein</topology>
    </subcellularLocation>
</comment>
<comment type="similarity">
    <text evidence="2">Belongs to the major facilitator superfamily. Proton-dependent oligopeptide transporter (POT/PTR) (TC 2.A.17) family.</text>
</comment>
<keyword evidence="8" id="KW-1185">Reference proteome</keyword>
<dbReference type="GO" id="GO:0016020">
    <property type="term" value="C:membrane"/>
    <property type="evidence" value="ECO:0007669"/>
    <property type="project" value="UniProtKB-SubCell"/>
</dbReference>
<organism evidence="7 8">
    <name type="scientific">Amborella trichopoda</name>
    <dbReference type="NCBI Taxonomy" id="13333"/>
    <lineage>
        <taxon>Eukaryota</taxon>
        <taxon>Viridiplantae</taxon>
        <taxon>Streptophyta</taxon>
        <taxon>Embryophyta</taxon>
        <taxon>Tracheophyta</taxon>
        <taxon>Spermatophyta</taxon>
        <taxon>Magnoliopsida</taxon>
        <taxon>Amborellales</taxon>
        <taxon>Amborellaceae</taxon>
        <taxon>Amborella</taxon>
    </lineage>
</organism>
<sequence>MQQVEETKKFLRLIPIFLCTIALNCCLAQLQTLSVEQGKTMDTRITHNFKFPVASLYAIPIIFMLIAVPFFHRILGSRLSPLQRIGVGLGLASFSMAVAAIVEVKRKAAAKAAGIVDASQGLVPMSVLWLGCQFLLLGISDMFTLAGMLEFFYQEAPVHMRSLCTTMSWCSSALGYFLSSVLVSLSNLIGSWLPTGEWIASQNLNAGHLELFYAMLAILNLLNFFHYIFWAKWY</sequence>
<dbReference type="Proteomes" id="UP000017836">
    <property type="component" value="Unassembled WGS sequence"/>
</dbReference>
<feature type="transmembrane region" description="Helical" evidence="6">
    <location>
        <begin position="173"/>
        <end position="192"/>
    </location>
</feature>
<evidence type="ECO:0000256" key="4">
    <source>
        <dbReference type="ARBA" id="ARBA00022989"/>
    </source>
</evidence>
<dbReference type="eggNOG" id="KOG1237">
    <property type="taxonomic scope" value="Eukaryota"/>
</dbReference>
<evidence type="ECO:0000256" key="5">
    <source>
        <dbReference type="ARBA" id="ARBA00023136"/>
    </source>
</evidence>
<dbReference type="GO" id="GO:0022857">
    <property type="term" value="F:transmembrane transporter activity"/>
    <property type="evidence" value="ECO:0007669"/>
    <property type="project" value="InterPro"/>
</dbReference>
<feature type="transmembrane region" description="Helical" evidence="6">
    <location>
        <begin position="84"/>
        <end position="102"/>
    </location>
</feature>
<evidence type="ECO:0000256" key="3">
    <source>
        <dbReference type="ARBA" id="ARBA00022692"/>
    </source>
</evidence>
<feature type="transmembrane region" description="Helical" evidence="6">
    <location>
        <begin position="52"/>
        <end position="72"/>
    </location>
</feature>
<reference evidence="7" key="1">
    <citation type="submission" date="2013-08" db="EMBL/GenBank/DDBJ databases">
        <authorList>
            <person name="Albert V.A."/>
            <person name="Barbazuk W.B."/>
            <person name="Chamala S."/>
            <person name="Chanderbali A.S."/>
            <person name="dePamphilis C.W."/>
            <person name="Der J.P."/>
            <person name="Estill J.C."/>
            <person name="Leebens-Mack J."/>
            <person name="Ma H."/>
            <person name="Palmer J.D."/>
            <person name="Rounsley S."/>
            <person name="Sankoff D."/>
            <person name="Schuster S.C."/>
            <person name="Soltis D.E."/>
            <person name="Soltis P.S."/>
            <person name="Wessler S.R."/>
            <person name="Wing R.A."/>
        </authorList>
    </citation>
    <scope>NUCLEOTIDE SEQUENCE</scope>
    <source>
        <tissue evidence="7">Leaf</tissue>
    </source>
</reference>
<protein>
    <recommendedName>
        <fullName evidence="9">Major facilitator superfamily (MFS) profile domain-containing protein</fullName>
    </recommendedName>
</protein>
<keyword evidence="3 6" id="KW-0812">Transmembrane</keyword>
<evidence type="ECO:0000256" key="1">
    <source>
        <dbReference type="ARBA" id="ARBA00004141"/>
    </source>
</evidence>
<gene>
    <name evidence="7" type="ORF">AMTR_s00020p00176470</name>
</gene>
<dbReference type="PANTHER" id="PTHR11654">
    <property type="entry name" value="OLIGOPEPTIDE TRANSPORTER-RELATED"/>
    <property type="match status" value="1"/>
</dbReference>
<evidence type="ECO:0000256" key="2">
    <source>
        <dbReference type="ARBA" id="ARBA00005982"/>
    </source>
</evidence>
<proteinExistence type="inferred from homology"/>
<dbReference type="HOGENOM" id="CLU_009313_1_0_1"/>
<dbReference type="EMBL" id="KI392664">
    <property type="protein sequence ID" value="ERN11878.1"/>
    <property type="molecule type" value="Genomic_DNA"/>
</dbReference>
<dbReference type="InterPro" id="IPR036259">
    <property type="entry name" value="MFS_trans_sf"/>
</dbReference>
<dbReference type="InterPro" id="IPR000109">
    <property type="entry name" value="POT_fam"/>
</dbReference>
<dbReference type="OMA" id="GLRATHW"/>
<dbReference type="Gramene" id="ERN11878">
    <property type="protein sequence ID" value="ERN11878"/>
    <property type="gene ID" value="AMTR_s00020p00176470"/>
</dbReference>
<evidence type="ECO:0000313" key="7">
    <source>
        <dbReference type="EMBL" id="ERN11878.1"/>
    </source>
</evidence>
<dbReference type="SUPFAM" id="SSF103473">
    <property type="entry name" value="MFS general substrate transporter"/>
    <property type="match status" value="1"/>
</dbReference>
<keyword evidence="4 6" id="KW-1133">Transmembrane helix</keyword>
<feature type="transmembrane region" description="Helical" evidence="6">
    <location>
        <begin position="212"/>
        <end position="230"/>
    </location>
</feature>
<evidence type="ECO:0008006" key="9">
    <source>
        <dbReference type="Google" id="ProtNLM"/>
    </source>
</evidence>
<dbReference type="Pfam" id="PF00854">
    <property type="entry name" value="PTR2"/>
    <property type="match status" value="1"/>
</dbReference>
<evidence type="ECO:0000256" key="6">
    <source>
        <dbReference type="SAM" id="Phobius"/>
    </source>
</evidence>
<name>W1PUY3_AMBTC</name>
<dbReference type="Gene3D" id="1.20.1250.20">
    <property type="entry name" value="MFS general substrate transporter like domains"/>
    <property type="match status" value="1"/>
</dbReference>
<accession>W1PUY3</accession>
<dbReference type="AlphaFoldDB" id="W1PUY3"/>